<proteinExistence type="predicted"/>
<evidence type="ECO:0000313" key="1">
    <source>
        <dbReference type="EMBL" id="KAI4339564.1"/>
    </source>
</evidence>
<sequence>MGRHSAVFFVQFYLVVARRAHVLEHLHCWRRPRAVGDDEDALGKFLHDRVLLRFELVAQVPQHVHVLLCLEYLSGKALLDPFSAVQATTIDGTYSMCMRRLFIGRRNPRGRETGNKLETSLLKEASHLKSFRARNLFPFWDSHLTGKLVKVKVPQNLSAAKSYAPPQRLRHYAPRIGQSTYAHCNHVRDT</sequence>
<comment type="caution">
    <text evidence="1">The sequence shown here is derived from an EMBL/GenBank/DDBJ whole genome shotgun (WGS) entry which is preliminary data.</text>
</comment>
<name>A0ACB9NVV2_9MYRT</name>
<protein>
    <submittedName>
        <fullName evidence="1">Uncharacterized protein</fullName>
    </submittedName>
</protein>
<accession>A0ACB9NVV2</accession>
<gene>
    <name evidence="1" type="ORF">MLD38_024492</name>
</gene>
<evidence type="ECO:0000313" key="2">
    <source>
        <dbReference type="Proteomes" id="UP001057402"/>
    </source>
</evidence>
<dbReference type="EMBL" id="CM042886">
    <property type="protein sequence ID" value="KAI4339564.1"/>
    <property type="molecule type" value="Genomic_DNA"/>
</dbReference>
<dbReference type="Proteomes" id="UP001057402">
    <property type="component" value="Chromosome 7"/>
</dbReference>
<organism evidence="1 2">
    <name type="scientific">Melastoma candidum</name>
    <dbReference type="NCBI Taxonomy" id="119954"/>
    <lineage>
        <taxon>Eukaryota</taxon>
        <taxon>Viridiplantae</taxon>
        <taxon>Streptophyta</taxon>
        <taxon>Embryophyta</taxon>
        <taxon>Tracheophyta</taxon>
        <taxon>Spermatophyta</taxon>
        <taxon>Magnoliopsida</taxon>
        <taxon>eudicotyledons</taxon>
        <taxon>Gunneridae</taxon>
        <taxon>Pentapetalae</taxon>
        <taxon>rosids</taxon>
        <taxon>malvids</taxon>
        <taxon>Myrtales</taxon>
        <taxon>Melastomataceae</taxon>
        <taxon>Melastomatoideae</taxon>
        <taxon>Melastomateae</taxon>
        <taxon>Melastoma</taxon>
    </lineage>
</organism>
<keyword evidence="2" id="KW-1185">Reference proteome</keyword>
<reference evidence="2" key="1">
    <citation type="journal article" date="2023" name="Front. Plant Sci.">
        <title>Chromosomal-level genome assembly of Melastoma candidum provides insights into trichome evolution.</title>
        <authorList>
            <person name="Zhong Y."/>
            <person name="Wu W."/>
            <person name="Sun C."/>
            <person name="Zou P."/>
            <person name="Liu Y."/>
            <person name="Dai S."/>
            <person name="Zhou R."/>
        </authorList>
    </citation>
    <scope>NUCLEOTIDE SEQUENCE [LARGE SCALE GENOMIC DNA]</scope>
</reference>